<evidence type="ECO:0000256" key="3">
    <source>
        <dbReference type="ARBA" id="ARBA00022692"/>
    </source>
</evidence>
<evidence type="ECO:0000256" key="5">
    <source>
        <dbReference type="ARBA" id="ARBA00023136"/>
    </source>
</evidence>
<protein>
    <recommendedName>
        <fullName evidence="8">Gustatory receptor</fullName>
    </recommendedName>
</protein>
<dbReference type="GO" id="GO:0043025">
    <property type="term" value="C:neuronal cell body"/>
    <property type="evidence" value="ECO:0007669"/>
    <property type="project" value="TreeGrafter"/>
</dbReference>
<sequence length="391" mass="45630">MFNWAGLVLRAVYYYGHLIGVSNFEFDWRTGRVFAARRSTFYAIVINGIMFLLLILQSTKKMDYNLIIGKSNKLLQYVIAIVFGLRMAAGISVVLVRWTRRTQIMRLARMVIPLFLEKPQVIRMSRWGILIKFIIACTTDFLQMSIIWEAMGYAKDNQILGMVLQFWMSTILNIATSHHYLLVLFVRAYYYLLSTELRQVIEVSRKISYHPQRNGAFMTRCCSLADQLENVAKLQSQLQSIVNQVYDVFGIQGLMVYGGYQIVTIATTYLTYSILKNGHEKLEMTLISMILSFCWCFFYYLDAVLNLFNILNLIDDHKKLIRQLEERTIFASRLDVRLEETFDNLQLQLVRNPLKIKVLNTFTITRSSTSEVFGSLITYSILLIQYDIEYF</sequence>
<keyword evidence="7 8" id="KW-0807">Transducer</keyword>
<dbReference type="GO" id="GO:0007165">
    <property type="term" value="P:signal transduction"/>
    <property type="evidence" value="ECO:0007669"/>
    <property type="project" value="UniProtKB-KW"/>
</dbReference>
<dbReference type="InterPro" id="IPR013604">
    <property type="entry name" value="7TM_chemorcpt"/>
</dbReference>
<feature type="transmembrane region" description="Helical" evidence="8">
    <location>
        <begin position="166"/>
        <end position="190"/>
    </location>
</feature>
<feature type="transmembrane region" description="Helical" evidence="8">
    <location>
        <begin position="40"/>
        <end position="57"/>
    </location>
</feature>
<accession>A0A9Q0BT04</accession>
<feature type="transmembrane region" description="Helical" evidence="8">
    <location>
        <begin position="254"/>
        <end position="275"/>
    </location>
</feature>
<proteinExistence type="inferred from homology"/>
<feature type="transmembrane region" description="Helical" evidence="8">
    <location>
        <begin position="127"/>
        <end position="146"/>
    </location>
</feature>
<dbReference type="PANTHER" id="PTHR21143:SF131">
    <property type="entry name" value="GUSTATORY AND ODORANT RECEPTOR 63A-RELATED"/>
    <property type="match status" value="1"/>
</dbReference>
<feature type="transmembrane region" description="Helical" evidence="8">
    <location>
        <begin position="287"/>
        <end position="314"/>
    </location>
</feature>
<keyword evidence="10" id="KW-1185">Reference proteome</keyword>
<reference evidence="9" key="1">
    <citation type="journal article" date="2023" name="Genome Biol. Evol.">
        <title>Long-read-based Genome Assembly of Drosophila gunungcola Reveals Fewer Chemosensory Genes in Flower-breeding Species.</title>
        <authorList>
            <person name="Negi A."/>
            <person name="Liao B.Y."/>
            <person name="Yeh S.D."/>
        </authorList>
    </citation>
    <scope>NUCLEOTIDE SEQUENCE</scope>
    <source>
        <strain evidence="9">Sukarami</strain>
    </source>
</reference>
<dbReference type="GO" id="GO:0030425">
    <property type="term" value="C:dendrite"/>
    <property type="evidence" value="ECO:0007669"/>
    <property type="project" value="TreeGrafter"/>
</dbReference>
<dbReference type="EMBL" id="JAMKOV010000002">
    <property type="protein sequence ID" value="KAI8043071.1"/>
    <property type="molecule type" value="Genomic_DNA"/>
</dbReference>
<evidence type="ECO:0000256" key="6">
    <source>
        <dbReference type="ARBA" id="ARBA00023170"/>
    </source>
</evidence>
<dbReference type="Pfam" id="PF08395">
    <property type="entry name" value="7tm_7"/>
    <property type="match status" value="1"/>
</dbReference>
<name>A0A9Q0BT04_9MUSC</name>
<keyword evidence="4 8" id="KW-1133">Transmembrane helix</keyword>
<keyword evidence="2 8" id="KW-1003">Cell membrane</keyword>
<comment type="similarity">
    <text evidence="8">Belongs to the insect chemoreceptor superfamily. Gustatory receptor (GR) family.</text>
</comment>
<dbReference type="AlphaFoldDB" id="A0A9Q0BT04"/>
<evidence type="ECO:0000256" key="8">
    <source>
        <dbReference type="RuleBase" id="RU363108"/>
    </source>
</evidence>
<keyword evidence="6 8" id="KW-0675">Receptor</keyword>
<feature type="transmembrane region" description="Helical" evidence="8">
    <location>
        <begin position="12"/>
        <end position="28"/>
    </location>
</feature>
<dbReference type="PANTHER" id="PTHR21143">
    <property type="entry name" value="INVERTEBRATE GUSTATORY RECEPTOR"/>
    <property type="match status" value="1"/>
</dbReference>
<comment type="caution">
    <text evidence="9">The sequence shown here is derived from an EMBL/GenBank/DDBJ whole genome shotgun (WGS) entry which is preliminary data.</text>
</comment>
<dbReference type="Proteomes" id="UP001059596">
    <property type="component" value="Unassembled WGS sequence"/>
</dbReference>
<dbReference type="GO" id="GO:0005886">
    <property type="term" value="C:plasma membrane"/>
    <property type="evidence" value="ECO:0007669"/>
    <property type="project" value="UniProtKB-SubCell"/>
</dbReference>
<comment type="subcellular location">
    <subcellularLocation>
        <location evidence="1 8">Cell membrane</location>
        <topology evidence="1 8">Multi-pass membrane protein</topology>
    </subcellularLocation>
</comment>
<comment type="function">
    <text evidence="8">Gustatory receptor which mediates acceptance or avoidance behavior, depending on its substrates.</text>
</comment>
<organism evidence="9 10">
    <name type="scientific">Drosophila gunungcola</name>
    <name type="common">fruit fly</name>
    <dbReference type="NCBI Taxonomy" id="103775"/>
    <lineage>
        <taxon>Eukaryota</taxon>
        <taxon>Metazoa</taxon>
        <taxon>Ecdysozoa</taxon>
        <taxon>Arthropoda</taxon>
        <taxon>Hexapoda</taxon>
        <taxon>Insecta</taxon>
        <taxon>Pterygota</taxon>
        <taxon>Neoptera</taxon>
        <taxon>Endopterygota</taxon>
        <taxon>Diptera</taxon>
        <taxon>Brachycera</taxon>
        <taxon>Muscomorpha</taxon>
        <taxon>Ephydroidea</taxon>
        <taxon>Drosophilidae</taxon>
        <taxon>Drosophila</taxon>
        <taxon>Sophophora</taxon>
    </lineage>
</organism>
<feature type="transmembrane region" description="Helical" evidence="8">
    <location>
        <begin position="77"/>
        <end position="96"/>
    </location>
</feature>
<keyword evidence="5 8" id="KW-0472">Membrane</keyword>
<evidence type="ECO:0000256" key="4">
    <source>
        <dbReference type="ARBA" id="ARBA00022989"/>
    </source>
</evidence>
<evidence type="ECO:0000256" key="2">
    <source>
        <dbReference type="ARBA" id="ARBA00022475"/>
    </source>
</evidence>
<evidence type="ECO:0000313" key="9">
    <source>
        <dbReference type="EMBL" id="KAI8043071.1"/>
    </source>
</evidence>
<dbReference type="OrthoDB" id="7856336at2759"/>
<dbReference type="GO" id="GO:0030424">
    <property type="term" value="C:axon"/>
    <property type="evidence" value="ECO:0007669"/>
    <property type="project" value="TreeGrafter"/>
</dbReference>
<gene>
    <name evidence="9" type="ORF">M5D96_004396</name>
</gene>
<dbReference type="GO" id="GO:0033041">
    <property type="term" value="F:sweet taste receptor activity"/>
    <property type="evidence" value="ECO:0007669"/>
    <property type="project" value="TreeGrafter"/>
</dbReference>
<evidence type="ECO:0000313" key="10">
    <source>
        <dbReference type="Proteomes" id="UP001059596"/>
    </source>
</evidence>
<evidence type="ECO:0000256" key="1">
    <source>
        <dbReference type="ARBA" id="ARBA00004651"/>
    </source>
</evidence>
<evidence type="ECO:0000256" key="7">
    <source>
        <dbReference type="ARBA" id="ARBA00023224"/>
    </source>
</evidence>
<keyword evidence="3 8" id="KW-0812">Transmembrane</keyword>